<accession>A0A9X9QCA3</accession>
<dbReference type="AlphaFoldDB" id="A0A9X9QCA3"/>
<protein>
    <submittedName>
        <fullName evidence="1">Bgt-20955</fullName>
    </submittedName>
</protein>
<name>A0A9X9QCA3_BLUGR</name>
<gene>
    <name evidence="1" type="ORF">BGT96224V316_LOCUS3616</name>
</gene>
<evidence type="ECO:0000313" key="1">
    <source>
        <dbReference type="EMBL" id="VDB85948.1"/>
    </source>
</evidence>
<dbReference type="EMBL" id="LR026988">
    <property type="protein sequence ID" value="VDB85948.1"/>
    <property type="molecule type" value="Genomic_DNA"/>
</dbReference>
<proteinExistence type="predicted"/>
<evidence type="ECO:0000313" key="2">
    <source>
        <dbReference type="Proteomes" id="UP000324639"/>
    </source>
</evidence>
<organism evidence="1 2">
    <name type="scientific">Blumeria graminis f. sp. tritici</name>
    <dbReference type="NCBI Taxonomy" id="62690"/>
    <lineage>
        <taxon>Eukaryota</taxon>
        <taxon>Fungi</taxon>
        <taxon>Dikarya</taxon>
        <taxon>Ascomycota</taxon>
        <taxon>Pezizomycotina</taxon>
        <taxon>Leotiomycetes</taxon>
        <taxon>Erysiphales</taxon>
        <taxon>Erysiphaceae</taxon>
        <taxon>Blumeria</taxon>
    </lineage>
</organism>
<keyword evidence="2" id="KW-1185">Reference proteome</keyword>
<reference evidence="1 2" key="1">
    <citation type="submission" date="2018-08" db="EMBL/GenBank/DDBJ databases">
        <authorList>
            <person name="Muller C M."/>
        </authorList>
    </citation>
    <scope>NUCLEOTIDE SEQUENCE [LARGE SCALE GENOMIC DNA]</scope>
</reference>
<sequence length="58" mass="6654">MAIERSVVSKFLVKILTRKDFKTVQLNDTNLPQPKYEPQTGSNLSVIRVKTTDKLCFI</sequence>
<dbReference type="Proteomes" id="UP000324639">
    <property type="component" value="Chromosome Bgt_-05"/>
</dbReference>